<dbReference type="GO" id="GO:0006520">
    <property type="term" value="P:amino acid metabolic process"/>
    <property type="evidence" value="ECO:0007669"/>
    <property type="project" value="InterPro"/>
</dbReference>
<evidence type="ECO:0000256" key="6">
    <source>
        <dbReference type="PIRSR" id="PIRSR602129-50"/>
    </source>
</evidence>
<dbReference type="GO" id="GO:0019752">
    <property type="term" value="P:carboxylic acid metabolic process"/>
    <property type="evidence" value="ECO:0007669"/>
    <property type="project" value="InterPro"/>
</dbReference>
<reference evidence="8 9" key="1">
    <citation type="submission" date="2019-03" db="EMBL/GenBank/DDBJ databases">
        <title>Genomic Encyclopedia of Type Strains, Phase IV (KMG-IV): sequencing the most valuable type-strain genomes for metagenomic binning, comparative biology and taxonomic classification.</title>
        <authorList>
            <person name="Goeker M."/>
        </authorList>
    </citation>
    <scope>NUCLEOTIDE SEQUENCE [LARGE SCALE GENOMIC DNA]</scope>
    <source>
        <strain evidence="8 9">DSM 100059</strain>
    </source>
</reference>
<dbReference type="GO" id="GO:0030170">
    <property type="term" value="F:pyridoxal phosphate binding"/>
    <property type="evidence" value="ECO:0007669"/>
    <property type="project" value="InterPro"/>
</dbReference>
<dbReference type="PANTHER" id="PTHR11999:SF70">
    <property type="entry name" value="MIP05841P"/>
    <property type="match status" value="1"/>
</dbReference>
<evidence type="ECO:0000256" key="2">
    <source>
        <dbReference type="ARBA" id="ARBA00009533"/>
    </source>
</evidence>
<dbReference type="Pfam" id="PF00282">
    <property type="entry name" value="Pyridoxal_deC"/>
    <property type="match status" value="1"/>
</dbReference>
<feature type="modified residue" description="N6-(pyridoxal phosphate)lysine" evidence="6">
    <location>
        <position position="306"/>
    </location>
</feature>
<dbReference type="Proteomes" id="UP000294498">
    <property type="component" value="Unassembled WGS sequence"/>
</dbReference>
<dbReference type="OrthoDB" id="9803665at2"/>
<dbReference type="Gene3D" id="3.40.640.10">
    <property type="entry name" value="Type I PLP-dependent aspartate aminotransferase-like (Major domain)"/>
    <property type="match status" value="1"/>
</dbReference>
<evidence type="ECO:0000256" key="7">
    <source>
        <dbReference type="RuleBase" id="RU000382"/>
    </source>
</evidence>
<dbReference type="InterPro" id="IPR010977">
    <property type="entry name" value="Aromatic_deC"/>
</dbReference>
<comment type="similarity">
    <text evidence="2 7">Belongs to the group II decarboxylase family.</text>
</comment>
<dbReference type="PANTHER" id="PTHR11999">
    <property type="entry name" value="GROUP II PYRIDOXAL-5-PHOSPHATE DECARBOXYLASE"/>
    <property type="match status" value="1"/>
</dbReference>
<gene>
    <name evidence="8" type="ORF">EDB95_3001</name>
</gene>
<evidence type="ECO:0000313" key="9">
    <source>
        <dbReference type="Proteomes" id="UP000294498"/>
    </source>
</evidence>
<evidence type="ECO:0000313" key="8">
    <source>
        <dbReference type="EMBL" id="TDX01954.1"/>
    </source>
</evidence>
<keyword evidence="9" id="KW-1185">Reference proteome</keyword>
<dbReference type="InterPro" id="IPR015424">
    <property type="entry name" value="PyrdxlP-dep_Trfase"/>
</dbReference>
<accession>A0A4R8DUB4</accession>
<dbReference type="Gene3D" id="1.20.1340.10">
    <property type="entry name" value="dopa decarboxylase, N-terminal domain"/>
    <property type="match status" value="1"/>
</dbReference>
<evidence type="ECO:0000256" key="4">
    <source>
        <dbReference type="ARBA" id="ARBA00022898"/>
    </source>
</evidence>
<proteinExistence type="inferred from homology"/>
<dbReference type="SUPFAM" id="SSF53383">
    <property type="entry name" value="PLP-dependent transferases"/>
    <property type="match status" value="1"/>
</dbReference>
<dbReference type="InterPro" id="IPR015421">
    <property type="entry name" value="PyrdxlP-dep_Trfase_major"/>
</dbReference>
<keyword evidence="4 6" id="KW-0663">Pyridoxal phosphate</keyword>
<dbReference type="Gene3D" id="3.90.1150.10">
    <property type="entry name" value="Aspartate Aminotransferase, domain 1"/>
    <property type="match status" value="1"/>
</dbReference>
<keyword evidence="5 7" id="KW-0456">Lyase</keyword>
<evidence type="ECO:0000256" key="5">
    <source>
        <dbReference type="ARBA" id="ARBA00023239"/>
    </source>
</evidence>
<organism evidence="8 9">
    <name type="scientific">Dinghuibacter silviterrae</name>
    <dbReference type="NCBI Taxonomy" id="1539049"/>
    <lineage>
        <taxon>Bacteria</taxon>
        <taxon>Pseudomonadati</taxon>
        <taxon>Bacteroidota</taxon>
        <taxon>Chitinophagia</taxon>
        <taxon>Chitinophagales</taxon>
        <taxon>Chitinophagaceae</taxon>
        <taxon>Dinghuibacter</taxon>
    </lineage>
</organism>
<comment type="cofactor">
    <cofactor evidence="1 6 7">
        <name>pyridoxal 5'-phosphate</name>
        <dbReference type="ChEBI" id="CHEBI:597326"/>
    </cofactor>
</comment>
<dbReference type="EMBL" id="SODV01000001">
    <property type="protein sequence ID" value="TDX01954.1"/>
    <property type="molecule type" value="Genomic_DNA"/>
</dbReference>
<comment type="caution">
    <text evidence="8">The sequence shown here is derived from an EMBL/GenBank/DDBJ whole genome shotgun (WGS) entry which is preliminary data.</text>
</comment>
<dbReference type="AlphaFoldDB" id="A0A4R8DUB4"/>
<dbReference type="InterPro" id="IPR015422">
    <property type="entry name" value="PyrdxlP-dep_Trfase_small"/>
</dbReference>
<sequence length="484" mass="53108">MNDDKTLDPHDWEQARALGHRVVDDAIDYLRSVRERPVWTPIPGDIKETYSEALPWEPTPVDAVYETFLRTVFPYTTGNIHPRFFSWVHGTGTFTGALADFMAAVMNPNCAIGEHSPMYIDQQVLGWCKEMMGFTPDAGGLLVSGGSVANLTALAVAREWAIERYAAAGAAANAPGAATGATRPLIAYGSTETHQCVSKALRLLGLPELCALPADEHFRLPPAILRARIREDRAAGKLPFCIVATAGTVNTGAVDPLEELRDIAWEEGLWLHIDGAFGALARLSPTHADELEAIGRADSLAFDLHKWMYMPYEVGCVLIRDLALQRRTFAASAHYLLTHDRGLASGPDAASNRGIELSRGFKALKVWMSIKEHGIKKYASMIGQNIAQAAYLGRLIAAHPDLELAAPVTMNVVCFRYRDVDVDNKELLMRLHESGVAAPSYTLIHGRYALRVAITNHRTRMEDMEVMVAKVREIGAQLAAARKC</sequence>
<protein>
    <submittedName>
        <fullName evidence="8">Glutamate/tyrosine decarboxylase-like PLP-dependent enzyme</fullName>
    </submittedName>
</protein>
<name>A0A4R8DUB4_9BACT</name>
<dbReference type="RefSeq" id="WP_133994589.1">
    <property type="nucleotide sequence ID" value="NZ_SODV01000001.1"/>
</dbReference>
<evidence type="ECO:0000256" key="1">
    <source>
        <dbReference type="ARBA" id="ARBA00001933"/>
    </source>
</evidence>
<evidence type="ECO:0000256" key="3">
    <source>
        <dbReference type="ARBA" id="ARBA00022793"/>
    </source>
</evidence>
<dbReference type="GO" id="GO:0016831">
    <property type="term" value="F:carboxy-lyase activity"/>
    <property type="evidence" value="ECO:0007669"/>
    <property type="project" value="UniProtKB-KW"/>
</dbReference>
<keyword evidence="3" id="KW-0210">Decarboxylase</keyword>
<dbReference type="PRINTS" id="PR00800">
    <property type="entry name" value="YHDCRBOXLASE"/>
</dbReference>
<dbReference type="InterPro" id="IPR002129">
    <property type="entry name" value="PyrdxlP-dep_de-COase"/>
</dbReference>